<organism evidence="3 4">
    <name type="scientific">Oceanobacillus locisalsi</name>
    <dbReference type="NCBI Taxonomy" id="546107"/>
    <lineage>
        <taxon>Bacteria</taxon>
        <taxon>Bacillati</taxon>
        <taxon>Bacillota</taxon>
        <taxon>Bacilli</taxon>
        <taxon>Bacillales</taxon>
        <taxon>Bacillaceae</taxon>
        <taxon>Oceanobacillus</taxon>
    </lineage>
</organism>
<protein>
    <recommendedName>
        <fullName evidence="5">DUF5050 domain-containing protein</fullName>
    </recommendedName>
</protein>
<proteinExistence type="inferred from homology"/>
<comment type="caution">
    <text evidence="3">The sequence shown here is derived from an EMBL/GenBank/DDBJ whole genome shotgun (WGS) entry which is preliminary data.</text>
</comment>
<dbReference type="SUPFAM" id="SSF82171">
    <property type="entry name" value="DPP6 N-terminal domain-like"/>
    <property type="match status" value="2"/>
</dbReference>
<keyword evidence="2" id="KW-0472">Membrane</keyword>
<sequence>MKRKRILLVTIGMIFVLLVGTILYSALRDDDPYRYYTGLGEEISVAPDDSQIAFSYYVDGEEAIYTANPDGSDVEQIAGAADRQDSAPKYSSDGQNIAYLSEDSEGMNILQVMNQDGSEEKQLTDNSIHVMDSVFSNDGEPLFFVAIDAEGFNQREGSESSAGFDLFSVKTDGSDMENLTDADYSSMDHPSLSPDGQMIYFSAFDGEKEQVFSYSLEDGAVNENPSIVSEEIANSQSFNKPQFSPNGEQLAFTDVSEETQDSSLFEYELFLLDIDSQDVERLTNLGTAVNSPVFFHEENTIAFLENTNWPSEPAEQQLRAIDMATHDIEPIELDAPQPTDNHLFMQLLDRAVNSLTLAILYTFMMSLLSVYLLHYAGRAYLASIISFSVAIIVLAVSFAVAAIGDPWFGIGLGMLAVGIFGCSIIVLLFILIYKRFVK</sequence>
<evidence type="ECO:0000313" key="4">
    <source>
        <dbReference type="Proteomes" id="UP001597041"/>
    </source>
</evidence>
<dbReference type="RefSeq" id="WP_379590681.1">
    <property type="nucleotide sequence ID" value="NZ_JBHTKK010000002.1"/>
</dbReference>
<feature type="transmembrane region" description="Helical" evidence="2">
    <location>
        <begin position="410"/>
        <end position="433"/>
    </location>
</feature>
<dbReference type="InterPro" id="IPR011659">
    <property type="entry name" value="WD40"/>
</dbReference>
<keyword evidence="2" id="KW-0812">Transmembrane</keyword>
<name>A0ABW3NBQ0_9BACI</name>
<reference evidence="4" key="1">
    <citation type="journal article" date="2019" name="Int. J. Syst. Evol. Microbiol.">
        <title>The Global Catalogue of Microorganisms (GCM) 10K type strain sequencing project: providing services to taxonomists for standard genome sequencing and annotation.</title>
        <authorList>
            <consortium name="The Broad Institute Genomics Platform"/>
            <consortium name="The Broad Institute Genome Sequencing Center for Infectious Disease"/>
            <person name="Wu L."/>
            <person name="Ma J."/>
        </authorList>
    </citation>
    <scope>NUCLEOTIDE SEQUENCE [LARGE SCALE GENOMIC DNA]</scope>
    <source>
        <strain evidence="4">CCUG 56608</strain>
    </source>
</reference>
<feature type="transmembrane region" description="Helical" evidence="2">
    <location>
        <begin position="351"/>
        <end position="373"/>
    </location>
</feature>
<keyword evidence="2" id="KW-1133">Transmembrane helix</keyword>
<dbReference type="Gene3D" id="2.120.10.30">
    <property type="entry name" value="TolB, C-terminal domain"/>
    <property type="match status" value="2"/>
</dbReference>
<evidence type="ECO:0000313" key="3">
    <source>
        <dbReference type="EMBL" id="MFD1065124.1"/>
    </source>
</evidence>
<accession>A0ABW3NBQ0</accession>
<gene>
    <name evidence="3" type="ORF">ACFQ19_03705</name>
</gene>
<dbReference type="EMBL" id="JBHTKK010000002">
    <property type="protein sequence ID" value="MFD1065124.1"/>
    <property type="molecule type" value="Genomic_DNA"/>
</dbReference>
<evidence type="ECO:0000256" key="1">
    <source>
        <dbReference type="ARBA" id="ARBA00009820"/>
    </source>
</evidence>
<feature type="transmembrane region" description="Helical" evidence="2">
    <location>
        <begin position="380"/>
        <end position="404"/>
    </location>
</feature>
<dbReference type="PANTHER" id="PTHR36842:SF1">
    <property type="entry name" value="PROTEIN TOLB"/>
    <property type="match status" value="1"/>
</dbReference>
<dbReference type="PANTHER" id="PTHR36842">
    <property type="entry name" value="PROTEIN TOLB HOMOLOG"/>
    <property type="match status" value="1"/>
</dbReference>
<evidence type="ECO:0000256" key="2">
    <source>
        <dbReference type="SAM" id="Phobius"/>
    </source>
</evidence>
<comment type="similarity">
    <text evidence="1">Belongs to the TolB family.</text>
</comment>
<dbReference type="Proteomes" id="UP001597041">
    <property type="component" value="Unassembled WGS sequence"/>
</dbReference>
<feature type="transmembrane region" description="Helical" evidence="2">
    <location>
        <begin position="7"/>
        <end position="27"/>
    </location>
</feature>
<evidence type="ECO:0008006" key="5">
    <source>
        <dbReference type="Google" id="ProtNLM"/>
    </source>
</evidence>
<keyword evidence="4" id="KW-1185">Reference proteome</keyword>
<dbReference type="InterPro" id="IPR011042">
    <property type="entry name" value="6-blade_b-propeller_TolB-like"/>
</dbReference>
<dbReference type="Pfam" id="PF07676">
    <property type="entry name" value="PD40"/>
    <property type="match status" value="1"/>
</dbReference>